<accession>A0A7X1TT87</accession>
<keyword evidence="2" id="KW-1185">Reference proteome</keyword>
<dbReference type="AlphaFoldDB" id="A0A7X1TT87"/>
<protein>
    <submittedName>
        <fullName evidence="1">SARP family transcriptional regulator</fullName>
    </submittedName>
</protein>
<evidence type="ECO:0000313" key="1">
    <source>
        <dbReference type="EMBL" id="MPY68231.1"/>
    </source>
</evidence>
<dbReference type="PANTHER" id="PTHR35807:SF1">
    <property type="entry name" value="TRANSCRIPTIONAL REGULATOR REDD"/>
    <property type="match status" value="1"/>
</dbReference>
<sequence length="631" mass="70082">MTDVEALFEAGQFQGVVTYLEGRTASARDALLLGVALIRVGRLDDAEVALTRAAMQGDPEGQVELGNVLRLLGRFGEAITHFEGIAPHLSGELQLRAWRWWGVAEFKAGQTEGGLRRVERAWHGYLALGDSERSARVTISLAQMYRELGNDKRAKTLLSEAVHALPLGPFPGPRVGALRQLLEIHLTRGEFTEAHEVLAEAKRTLHGTYAPRLTALLLTSEAELARLTGEGHIYQVALESLGPLAEQLGDHDLRLWTISRLAEHHSLHGQHGQAVDVLLSYGLMPEEWPAELLATGGVLERRRGDLLAAQASLSQAAALFRASGRVPELCRVQLHFAATCLRLGDDPVREKVIPALTEAITQLLRLRQLTEFKPDFEELSELLHYALLEPDTAPLMEPLLDKLAHLHLPGMAHLPEDGDLQISVKTLGRMAIFKDLLEVPFSRTGCVTLLVYLALHPGRTRAQMQFDLWPDKEPATGSAYVRQCLKELRDRLGHELIRSQGPHHAPQYFLGQLAHVDLDLTHLLEAVQGKELARALALYRGDFLPGADPCEWVETQRESLLLTLTLELGVQMEQAQRDGDHRRVVLLANQSLRIDPHDLPVLEQRVAAARLVASPQEVARYTAELNRFNYN</sequence>
<proteinExistence type="predicted"/>
<dbReference type="PANTHER" id="PTHR35807">
    <property type="entry name" value="TRANSCRIPTIONAL REGULATOR REDD-RELATED"/>
    <property type="match status" value="1"/>
</dbReference>
<dbReference type="GO" id="GO:0006355">
    <property type="term" value="P:regulation of DNA-templated transcription"/>
    <property type="evidence" value="ECO:0007669"/>
    <property type="project" value="TreeGrafter"/>
</dbReference>
<organism evidence="1 2">
    <name type="scientific">Deinococcus terrestris</name>
    <dbReference type="NCBI Taxonomy" id="2651870"/>
    <lineage>
        <taxon>Bacteria</taxon>
        <taxon>Thermotogati</taxon>
        <taxon>Deinococcota</taxon>
        <taxon>Deinococci</taxon>
        <taxon>Deinococcales</taxon>
        <taxon>Deinococcaceae</taxon>
        <taxon>Deinococcus</taxon>
    </lineage>
</organism>
<dbReference type="GO" id="GO:0003677">
    <property type="term" value="F:DNA binding"/>
    <property type="evidence" value="ECO:0007669"/>
    <property type="project" value="TreeGrafter"/>
</dbReference>
<reference evidence="1 2" key="1">
    <citation type="submission" date="2019-10" db="EMBL/GenBank/DDBJ databases">
        <title>Deinococcus sp. isolated from soil.</title>
        <authorList>
            <person name="Li Y."/>
            <person name="Wang J."/>
        </authorList>
    </citation>
    <scope>NUCLEOTIDE SEQUENCE [LARGE SCALE GENOMIC DNA]</scope>
    <source>
        <strain evidence="1 2">SDU3-2</strain>
    </source>
</reference>
<dbReference type="Gene3D" id="1.10.10.10">
    <property type="entry name" value="Winged helix-like DNA-binding domain superfamily/Winged helix DNA-binding domain"/>
    <property type="match status" value="1"/>
</dbReference>
<dbReference type="InterPro" id="IPR036388">
    <property type="entry name" value="WH-like_DNA-bd_sf"/>
</dbReference>
<dbReference type="EMBL" id="WBSL01000018">
    <property type="protein sequence ID" value="MPY68231.1"/>
    <property type="molecule type" value="Genomic_DNA"/>
</dbReference>
<evidence type="ECO:0000313" key="2">
    <source>
        <dbReference type="Proteomes" id="UP000484842"/>
    </source>
</evidence>
<dbReference type="Proteomes" id="UP000484842">
    <property type="component" value="Unassembled WGS sequence"/>
</dbReference>
<dbReference type="SUPFAM" id="SSF48452">
    <property type="entry name" value="TPR-like"/>
    <property type="match status" value="1"/>
</dbReference>
<gene>
    <name evidence="1" type="ORF">F8S09_16365</name>
</gene>
<name>A0A7X1TT87_9DEIO</name>
<dbReference type="InterPro" id="IPR011990">
    <property type="entry name" value="TPR-like_helical_dom_sf"/>
</dbReference>
<dbReference type="InterPro" id="IPR051677">
    <property type="entry name" value="AfsR-DnrI-RedD_regulator"/>
</dbReference>
<dbReference type="Gene3D" id="1.25.40.10">
    <property type="entry name" value="Tetratricopeptide repeat domain"/>
    <property type="match status" value="2"/>
</dbReference>
<comment type="caution">
    <text evidence="1">The sequence shown here is derived from an EMBL/GenBank/DDBJ whole genome shotgun (WGS) entry which is preliminary data.</text>
</comment>